<dbReference type="GeneID" id="100433090"/>
<evidence type="ECO:0000313" key="4">
    <source>
        <dbReference type="Ensembl" id="ENSPPYP00000035925.1"/>
    </source>
</evidence>
<dbReference type="Ensembl" id="ENSPPYT00000051866.1">
    <property type="protein sequence ID" value="ENSPPYP00000035925.1"/>
    <property type="gene ID" value="ENSPPYG00000006462.2"/>
</dbReference>
<dbReference type="PANTHER" id="PTHR33560">
    <property type="entry name" value="PROTEIN FAM227B"/>
    <property type="match status" value="1"/>
</dbReference>
<feature type="region of interest" description="Disordered" evidence="3">
    <location>
        <begin position="510"/>
        <end position="530"/>
    </location>
</feature>
<dbReference type="RefSeq" id="XP_054387424.1">
    <property type="nucleotide sequence ID" value="XM_054531449.1"/>
</dbReference>
<feature type="compositionally biased region" description="Basic residues" evidence="3">
    <location>
        <begin position="7"/>
        <end position="16"/>
    </location>
</feature>
<feature type="coiled-coil region" evidence="2">
    <location>
        <begin position="452"/>
        <end position="482"/>
    </location>
</feature>
<proteinExistence type="inferred from homology"/>
<gene>
    <name evidence="4" type="primary">FAM227B</name>
</gene>
<reference evidence="4" key="3">
    <citation type="submission" date="2025-09" db="UniProtKB">
        <authorList>
            <consortium name="Ensembl"/>
        </authorList>
    </citation>
    <scope>IDENTIFICATION</scope>
</reference>
<evidence type="ECO:0000256" key="2">
    <source>
        <dbReference type="SAM" id="Coils"/>
    </source>
</evidence>
<dbReference type="InterPro" id="IPR029417">
    <property type="entry name" value="FAM227"/>
</dbReference>
<name>A0A8I5YSF2_PONAB</name>
<keyword evidence="5" id="KW-1185">Reference proteome</keyword>
<dbReference type="Proteomes" id="UP000001595">
    <property type="component" value="Chromosome 15"/>
</dbReference>
<accession>A0A8I5YSF2</accession>
<dbReference type="GeneTree" id="ENSGT00940000162699"/>
<keyword evidence="2" id="KW-0175">Coiled coil</keyword>
<reference evidence="4 5" key="1">
    <citation type="submission" date="2008-02" db="EMBL/GenBank/DDBJ databases">
        <title>A 6x draft sequence assembly of the Pongo pygmaeus abelii genome.</title>
        <authorList>
            <person name="Wilson R.K."/>
            <person name="Mardis E."/>
        </authorList>
    </citation>
    <scope>NUCLEOTIDE SEQUENCE [LARGE SCALE GENOMIC DNA]</scope>
</reference>
<dbReference type="KEGG" id="pon:100433090"/>
<evidence type="ECO:0000256" key="3">
    <source>
        <dbReference type="SAM" id="MobiDB-lite"/>
    </source>
</evidence>
<evidence type="ECO:0000313" key="5">
    <source>
        <dbReference type="Proteomes" id="UP000001595"/>
    </source>
</evidence>
<dbReference type="CTD" id="196951"/>
<dbReference type="Pfam" id="PF14922">
    <property type="entry name" value="FWWh"/>
    <property type="match status" value="1"/>
</dbReference>
<dbReference type="RefSeq" id="XP_054387426.1">
    <property type="nucleotide sequence ID" value="XM_054531451.1"/>
</dbReference>
<dbReference type="OrthoDB" id="73353at2759"/>
<evidence type="ECO:0000256" key="1">
    <source>
        <dbReference type="ARBA" id="ARBA00008666"/>
    </source>
</evidence>
<dbReference type="PANTHER" id="PTHR33560:SF2">
    <property type="entry name" value="PROTEIN FAM227B"/>
    <property type="match status" value="1"/>
</dbReference>
<dbReference type="RefSeq" id="XP_054387425.1">
    <property type="nucleotide sequence ID" value="XM_054531450.1"/>
</dbReference>
<dbReference type="OMA" id="NNPRAYT"/>
<reference evidence="4" key="2">
    <citation type="submission" date="2025-08" db="UniProtKB">
        <authorList>
            <consortium name="Ensembl"/>
        </authorList>
    </citation>
    <scope>IDENTIFICATION</scope>
</reference>
<dbReference type="RefSeq" id="XP_054387427.1">
    <property type="nucleotide sequence ID" value="XM_054531452.1"/>
</dbReference>
<sequence>MAGQRTCQRRSSRAVPRKMQEPPKSIEEFLKFQNWDYWPREIHFRDGDKWSCTLKKIKEDSSFVSIYTHLWESVPRIFEALLIMESKLKEYSLILQNHTSKIFKWKSMISETSSYRKLERYGEFLKKYHKKKKIMLSDEMETEKNIEGCSFTGFKANELTQLPRHLDAEQIYLFILKAHNFDERVFKIWKTHFLSEASIAVLHDSFWWWFLHKFRPDRENQDCLFDRISESYVTLFMSIPLSRKDAFFQIYPDCLAQAIYATFHEAFPESSYLFNDEFKEDLGNNIFLWCSGLKPQKGFWMHWKLKELSTTTIHGSKKAPAKSVKERIADSEERISTTIDFNIIKILNNPKAYMLPISKEESRLSRLATKSHYSSTGPEFNRVLFNFGGQSPLILYYLKMHELAGISKAPKKTKIKLTKIFQEPLPAPTYRDVINEAKRQFARNQKDFRMEKLRINEEIKLLKQQQERIDKEVDRLQAKATKKPHEVKQDFEKFLHKLRSEAEIERECVASLSSSSSSSTDNHNFEEEEY</sequence>
<dbReference type="AlphaFoldDB" id="A0A8I5YSF2"/>
<feature type="region of interest" description="Disordered" evidence="3">
    <location>
        <begin position="1"/>
        <end position="21"/>
    </location>
</feature>
<protein>
    <submittedName>
        <fullName evidence="4">Family with sequence similarity 227 member B</fullName>
    </submittedName>
</protein>
<organism evidence="4 5">
    <name type="scientific">Pongo abelii</name>
    <name type="common">Sumatran orangutan</name>
    <name type="synonym">Pongo pygmaeus abelii</name>
    <dbReference type="NCBI Taxonomy" id="9601"/>
    <lineage>
        <taxon>Eukaryota</taxon>
        <taxon>Metazoa</taxon>
        <taxon>Chordata</taxon>
        <taxon>Craniata</taxon>
        <taxon>Vertebrata</taxon>
        <taxon>Euteleostomi</taxon>
        <taxon>Mammalia</taxon>
        <taxon>Eutheria</taxon>
        <taxon>Euarchontoglires</taxon>
        <taxon>Primates</taxon>
        <taxon>Haplorrhini</taxon>
        <taxon>Catarrhini</taxon>
        <taxon>Hominidae</taxon>
        <taxon>Pongo</taxon>
    </lineage>
</organism>
<comment type="similarity">
    <text evidence="1">Belongs to the FAM227 family.</text>
</comment>